<organism evidence="2 3">
    <name type="scientific">Chelatococcus albus</name>
    <dbReference type="NCBI Taxonomy" id="3047466"/>
    <lineage>
        <taxon>Bacteria</taxon>
        <taxon>Pseudomonadati</taxon>
        <taxon>Pseudomonadota</taxon>
        <taxon>Alphaproteobacteria</taxon>
        <taxon>Hyphomicrobiales</taxon>
        <taxon>Chelatococcaceae</taxon>
        <taxon>Chelatococcus</taxon>
    </lineage>
</organism>
<accession>A0ABT7AD03</accession>
<dbReference type="InterPro" id="IPR029068">
    <property type="entry name" value="Glyas_Bleomycin-R_OHBP_Dase"/>
</dbReference>
<name>A0ABT7AD03_9HYPH</name>
<dbReference type="SUPFAM" id="SSF54593">
    <property type="entry name" value="Glyoxalase/Bleomycin resistance protein/Dihydroxybiphenyl dioxygenase"/>
    <property type="match status" value="1"/>
</dbReference>
<sequence>MTTAPATAGVHHVTAIASDARRNLAFYTQTLGLRFIRRTVNFDDPTTYHFYFGDEVGTPGTILTFFPWAHVAPGRAGVGQTMETSFRVPEGSVGFWAERFVARGVVHDAPERRFGRTVLPFRDPDGMRLALVATPAAEAEPAWTTPEIAAEAAIRGFAGVTLLVGDAGPTGAVLSDVLGFVEIGKEGTLVRHATGAQHGGIVDLRIAPGFLPATMGAGSVHHVAFRAADDAAQAAMARRLAREHGLPVTEQKDRTYFRSVYFREPAGVIFEIATDGPGFTVDESRDALGTALRLPAQYEPHRAAIESALPSLA</sequence>
<evidence type="ECO:0000259" key="1">
    <source>
        <dbReference type="PROSITE" id="PS51819"/>
    </source>
</evidence>
<evidence type="ECO:0000313" key="2">
    <source>
        <dbReference type="EMBL" id="MDJ1157260.1"/>
    </source>
</evidence>
<keyword evidence="3" id="KW-1185">Reference proteome</keyword>
<dbReference type="InterPro" id="IPR037523">
    <property type="entry name" value="VOC_core"/>
</dbReference>
<feature type="domain" description="VOC" evidence="1">
    <location>
        <begin position="9"/>
        <end position="134"/>
    </location>
</feature>
<dbReference type="Gene3D" id="3.10.180.10">
    <property type="entry name" value="2,3-Dihydroxybiphenyl 1,2-Dioxygenase, domain 1"/>
    <property type="match status" value="2"/>
</dbReference>
<dbReference type="PROSITE" id="PS51819">
    <property type="entry name" value="VOC"/>
    <property type="match status" value="2"/>
</dbReference>
<dbReference type="Proteomes" id="UP001321492">
    <property type="component" value="Unassembled WGS sequence"/>
</dbReference>
<comment type="caution">
    <text evidence="2">The sequence shown here is derived from an EMBL/GenBank/DDBJ whole genome shotgun (WGS) entry which is preliminary data.</text>
</comment>
<dbReference type="RefSeq" id="WP_283739223.1">
    <property type="nucleotide sequence ID" value="NZ_JASJEV010000001.1"/>
</dbReference>
<reference evidence="2 3" key="1">
    <citation type="submission" date="2023-05" db="EMBL/GenBank/DDBJ databases">
        <title>Chelatococcus sp. nov., a moderately thermophilic bacterium isolated from hot spring microbial mat.</title>
        <authorList>
            <person name="Hu C.-J."/>
            <person name="Li W.-J."/>
        </authorList>
    </citation>
    <scope>NUCLEOTIDE SEQUENCE [LARGE SCALE GENOMIC DNA]</scope>
    <source>
        <strain evidence="2 3">SYSU G07232</strain>
    </source>
</reference>
<dbReference type="EMBL" id="JASJEV010000001">
    <property type="protein sequence ID" value="MDJ1157260.1"/>
    <property type="molecule type" value="Genomic_DNA"/>
</dbReference>
<dbReference type="InterPro" id="IPR052537">
    <property type="entry name" value="Extradiol_RC_dioxygenase"/>
</dbReference>
<evidence type="ECO:0000313" key="3">
    <source>
        <dbReference type="Proteomes" id="UP001321492"/>
    </source>
</evidence>
<protein>
    <submittedName>
        <fullName evidence="2">VOC family protein</fullName>
    </submittedName>
</protein>
<dbReference type="PANTHER" id="PTHR36110">
    <property type="entry name" value="RING-CLEAVING DIOXYGENASE MHQE-RELATED"/>
    <property type="match status" value="1"/>
</dbReference>
<proteinExistence type="predicted"/>
<dbReference type="PANTHER" id="PTHR36110:SF2">
    <property type="entry name" value="RING-CLEAVING DIOXYGENASE MHQE-RELATED"/>
    <property type="match status" value="1"/>
</dbReference>
<dbReference type="InterPro" id="IPR004360">
    <property type="entry name" value="Glyas_Fos-R_dOase_dom"/>
</dbReference>
<gene>
    <name evidence="2" type="ORF">QNA08_03275</name>
</gene>
<dbReference type="Pfam" id="PF00903">
    <property type="entry name" value="Glyoxalase"/>
    <property type="match status" value="2"/>
</dbReference>
<feature type="domain" description="VOC" evidence="1">
    <location>
        <begin position="156"/>
        <end position="275"/>
    </location>
</feature>